<dbReference type="AlphaFoldDB" id="A0A8H6A709"/>
<keyword evidence="3" id="KW-1185">Reference proteome</keyword>
<evidence type="ECO:0000256" key="1">
    <source>
        <dbReference type="SAM" id="MobiDB-lite"/>
    </source>
</evidence>
<comment type="caution">
    <text evidence="2">The sequence shown here is derived from an EMBL/GenBank/DDBJ whole genome shotgun (WGS) entry which is preliminary data.</text>
</comment>
<dbReference type="EMBL" id="SPNV01000087">
    <property type="protein sequence ID" value="KAF5861897.1"/>
    <property type="molecule type" value="Genomic_DNA"/>
</dbReference>
<protein>
    <submittedName>
        <fullName evidence="2">Uncharacterized protein</fullName>
    </submittedName>
</protein>
<name>A0A8H6A709_PETAA</name>
<sequence>MATERALSRTVPIRQTRVSILRGSFCEGLKRIAPLVVLPASIVEPFSPWWGVPELSSENLFMGFYGDPAPTAFGRGSPPPAPTRTTSRPAKENRGTVSCRMKPFALGGRLAAEQRGLGPSILSSPNDSDEPIATAIRPAYGGSVLAWPFDIYRSDEPESMVSANDDLEHFLGVAKQLLISCIDLQVSKNQYSQIRIEARP</sequence>
<proteinExistence type="predicted"/>
<gene>
    <name evidence="2" type="ORF">ETB97_012368</name>
</gene>
<evidence type="ECO:0000313" key="2">
    <source>
        <dbReference type="EMBL" id="KAF5861897.1"/>
    </source>
</evidence>
<evidence type="ECO:0000313" key="3">
    <source>
        <dbReference type="Proteomes" id="UP000541154"/>
    </source>
</evidence>
<dbReference type="Proteomes" id="UP000541154">
    <property type="component" value="Unassembled WGS sequence"/>
</dbReference>
<reference evidence="2 3" key="1">
    <citation type="submission" date="2019-04" db="EMBL/GenBank/DDBJ databases">
        <title>Aspergillus burnettii sp. nov., novel species from soil in southeast Queensland.</title>
        <authorList>
            <person name="Gilchrist C.L.M."/>
            <person name="Pitt J.I."/>
            <person name="Lange L."/>
            <person name="Lacey H.J."/>
            <person name="Vuong D."/>
            <person name="Midgley D.J."/>
            <person name="Greenfield P."/>
            <person name="Bradbury M."/>
            <person name="Lacey E."/>
            <person name="Busk P.K."/>
            <person name="Pilgaard B."/>
            <person name="Chooi Y.H."/>
            <person name="Piggott A.M."/>
        </authorList>
    </citation>
    <scope>NUCLEOTIDE SEQUENCE [LARGE SCALE GENOMIC DNA]</scope>
    <source>
        <strain evidence="2 3">FRR 5400</strain>
    </source>
</reference>
<accession>A0A8H6A709</accession>
<feature type="region of interest" description="Disordered" evidence="1">
    <location>
        <begin position="71"/>
        <end position="94"/>
    </location>
</feature>
<organism evidence="2 3">
    <name type="scientific">Petromyces alliaceus</name>
    <name type="common">Aspergillus alliaceus</name>
    <dbReference type="NCBI Taxonomy" id="209559"/>
    <lineage>
        <taxon>Eukaryota</taxon>
        <taxon>Fungi</taxon>
        <taxon>Dikarya</taxon>
        <taxon>Ascomycota</taxon>
        <taxon>Pezizomycotina</taxon>
        <taxon>Eurotiomycetes</taxon>
        <taxon>Eurotiomycetidae</taxon>
        <taxon>Eurotiales</taxon>
        <taxon>Aspergillaceae</taxon>
        <taxon>Aspergillus</taxon>
        <taxon>Aspergillus subgen. Circumdati</taxon>
    </lineage>
</organism>